<dbReference type="Proteomes" id="UP001186974">
    <property type="component" value="Unassembled WGS sequence"/>
</dbReference>
<accession>A0ACC3CW09</accession>
<sequence length="342" mass="37752">MTVFPKQPVSLLYKITRTVIDTAEDTKLDPLSLKVQYQCSDELVLTAVTSAFRSAIQSSTIAHLERLLISSLTEQMKTGFNKLGQRHDYEQPLLASMISIDPDEMIDWSDTLEGLPENDRNEARSWLRTWHEQNPTIRLPTVHDADHDIADIMRQITITVAVPRTHVVNTATLKLSNTSASTTSSPFAAVGDMLPATLTISHTRKWGDPISLQKLACLDSADDALDFVFDTDANPDVWLIGGQRRVHFSARENEELTFPIMLMPLRPGRLLLPSVDVRYVPKQSRPVSGGGRMQGVEGEEISVETDYQSMSEHVTVISNVQSTTVGLQMGPGGGSAVLLETA</sequence>
<comment type="caution">
    <text evidence="1">The sequence shown here is derived from an EMBL/GenBank/DDBJ whole genome shotgun (WGS) entry which is preliminary data.</text>
</comment>
<evidence type="ECO:0000313" key="2">
    <source>
        <dbReference type="Proteomes" id="UP001186974"/>
    </source>
</evidence>
<proteinExistence type="predicted"/>
<gene>
    <name evidence="1" type="ORF">LTS18_013887</name>
</gene>
<reference evidence="1" key="1">
    <citation type="submission" date="2024-09" db="EMBL/GenBank/DDBJ databases">
        <title>Black Yeasts Isolated from many extreme environments.</title>
        <authorList>
            <person name="Coleine C."/>
            <person name="Stajich J.E."/>
            <person name="Selbmann L."/>
        </authorList>
    </citation>
    <scope>NUCLEOTIDE SEQUENCE</scope>
    <source>
        <strain evidence="1">CCFEE 5737</strain>
    </source>
</reference>
<dbReference type="EMBL" id="JAWDJW010010688">
    <property type="protein sequence ID" value="KAK3045398.1"/>
    <property type="molecule type" value="Genomic_DNA"/>
</dbReference>
<keyword evidence="2" id="KW-1185">Reference proteome</keyword>
<protein>
    <submittedName>
        <fullName evidence="1">Uncharacterized protein</fullName>
    </submittedName>
</protein>
<name>A0ACC3CW09_9PEZI</name>
<organism evidence="1 2">
    <name type="scientific">Coniosporium uncinatum</name>
    <dbReference type="NCBI Taxonomy" id="93489"/>
    <lineage>
        <taxon>Eukaryota</taxon>
        <taxon>Fungi</taxon>
        <taxon>Dikarya</taxon>
        <taxon>Ascomycota</taxon>
        <taxon>Pezizomycotina</taxon>
        <taxon>Dothideomycetes</taxon>
        <taxon>Dothideomycetes incertae sedis</taxon>
        <taxon>Coniosporium</taxon>
    </lineage>
</organism>
<evidence type="ECO:0000313" key="1">
    <source>
        <dbReference type="EMBL" id="KAK3045398.1"/>
    </source>
</evidence>